<protein>
    <submittedName>
        <fullName evidence="1">Uncharacterized protein</fullName>
    </submittedName>
</protein>
<sequence length="374" mass="42300">MLLSKTLERCWTLKLNSSILDGLIETIVQFKVYLTDAECMEVAKALVSAHPCLKEPGSVNGCDGWKKSLKDKLGNYRNKLRRLGCPEVSVNALTNKPGDRRSPAYGVKKPKKAEVNYFPAYPQGESKESQELKRVLLLSEVEKRNNEDQVSLLMDQTFAHRHQEVVRDAPMIAELKARWPALFTLRELCAEFKRITIVNLQSKFFSQLDAQSANLMKAFSKKRGYPGKMAEAHRSTYMTEDSGIDVRRECVLKGLCVYMNEDPESFVKEYMPDDVSSHTAMAETTSIYVLRHEGAEPGDPPEDVGILLEGVTVLRELRNVPFAFAIFIALVYALNLCYPSEHKYTFEALQKLVLELDGNKLSKKVQALKTILAR</sequence>
<keyword evidence="2" id="KW-1185">Reference proteome</keyword>
<reference evidence="1" key="1">
    <citation type="submission" date="2020-10" db="EMBL/GenBank/DDBJ databases">
        <title>Chromosome-scale genome assembly of the Allis shad, Alosa alosa.</title>
        <authorList>
            <person name="Margot Z."/>
            <person name="Christophe K."/>
            <person name="Cabau C."/>
            <person name="Louis A."/>
            <person name="Berthelot C."/>
            <person name="Parey E."/>
            <person name="Roest Crollius H."/>
            <person name="Montfort J."/>
            <person name="Robinson-Rechavi M."/>
            <person name="Bucao C."/>
            <person name="Bouchez O."/>
            <person name="Gislard M."/>
            <person name="Lluch J."/>
            <person name="Milhes M."/>
            <person name="Lampietro C."/>
            <person name="Lopez Roques C."/>
            <person name="Donnadieu C."/>
            <person name="Braasch I."/>
            <person name="Desvignes T."/>
            <person name="Postlethwait J."/>
            <person name="Bobe J."/>
            <person name="Guiguen Y."/>
        </authorList>
    </citation>
    <scope>NUCLEOTIDE SEQUENCE</scope>
    <source>
        <strain evidence="1">M-15738</strain>
        <tissue evidence="1">Blood</tissue>
    </source>
</reference>
<dbReference type="PANTHER" id="PTHR31025:SF27">
    <property type="entry name" value="SI:CH211-193K19.2-RELATED"/>
    <property type="match status" value="1"/>
</dbReference>
<name>A0AAV6GS83_9TELE</name>
<evidence type="ECO:0000313" key="2">
    <source>
        <dbReference type="Proteomes" id="UP000823561"/>
    </source>
</evidence>
<comment type="caution">
    <text evidence="1">The sequence shown here is derived from an EMBL/GenBank/DDBJ whole genome shotgun (WGS) entry which is preliminary data.</text>
</comment>
<dbReference type="Proteomes" id="UP000823561">
    <property type="component" value="Chromosome 8"/>
</dbReference>
<dbReference type="EMBL" id="JADWDJ010000008">
    <property type="protein sequence ID" value="KAG5277559.1"/>
    <property type="molecule type" value="Genomic_DNA"/>
</dbReference>
<dbReference type="PANTHER" id="PTHR31025">
    <property type="entry name" value="SI:CH211-196P9.1-RELATED"/>
    <property type="match status" value="1"/>
</dbReference>
<organism evidence="1 2">
    <name type="scientific">Alosa alosa</name>
    <name type="common">allis shad</name>
    <dbReference type="NCBI Taxonomy" id="278164"/>
    <lineage>
        <taxon>Eukaryota</taxon>
        <taxon>Metazoa</taxon>
        <taxon>Chordata</taxon>
        <taxon>Craniata</taxon>
        <taxon>Vertebrata</taxon>
        <taxon>Euteleostomi</taxon>
        <taxon>Actinopterygii</taxon>
        <taxon>Neopterygii</taxon>
        <taxon>Teleostei</taxon>
        <taxon>Clupei</taxon>
        <taxon>Clupeiformes</taxon>
        <taxon>Clupeoidei</taxon>
        <taxon>Clupeidae</taxon>
        <taxon>Alosa</taxon>
    </lineage>
</organism>
<gene>
    <name evidence="1" type="ORF">AALO_G00118990</name>
</gene>
<dbReference type="AlphaFoldDB" id="A0AAV6GS83"/>
<accession>A0AAV6GS83</accession>
<proteinExistence type="predicted"/>
<evidence type="ECO:0000313" key="1">
    <source>
        <dbReference type="EMBL" id="KAG5277559.1"/>
    </source>
</evidence>